<dbReference type="Pfam" id="PF00005">
    <property type="entry name" value="ABC_tran"/>
    <property type="match status" value="1"/>
</dbReference>
<keyword evidence="2" id="KW-0547">Nucleotide-binding</keyword>
<dbReference type="OrthoDB" id="6500128at2759"/>
<organism evidence="5 6">
    <name type="scientific">Aspergillus tanneri</name>
    <dbReference type="NCBI Taxonomy" id="1220188"/>
    <lineage>
        <taxon>Eukaryota</taxon>
        <taxon>Fungi</taxon>
        <taxon>Dikarya</taxon>
        <taxon>Ascomycota</taxon>
        <taxon>Pezizomycotina</taxon>
        <taxon>Eurotiomycetes</taxon>
        <taxon>Eurotiomycetidae</taxon>
        <taxon>Eurotiales</taxon>
        <taxon>Aspergillaceae</taxon>
        <taxon>Aspergillus</taxon>
        <taxon>Aspergillus subgen. Circumdati</taxon>
    </lineage>
</organism>
<evidence type="ECO:0000256" key="1">
    <source>
        <dbReference type="ARBA" id="ARBA00022737"/>
    </source>
</evidence>
<dbReference type="GO" id="GO:0005524">
    <property type="term" value="F:ATP binding"/>
    <property type="evidence" value="ECO:0007669"/>
    <property type="project" value="UniProtKB-KW"/>
</dbReference>
<dbReference type="GO" id="GO:0016887">
    <property type="term" value="F:ATP hydrolysis activity"/>
    <property type="evidence" value="ECO:0007669"/>
    <property type="project" value="InterPro"/>
</dbReference>
<dbReference type="InterPro" id="IPR003439">
    <property type="entry name" value="ABC_transporter-like_ATP-bd"/>
</dbReference>
<dbReference type="AlphaFoldDB" id="A0A5M9MFF6"/>
<comment type="caution">
    <text evidence="5">The sequence shown here is derived from an EMBL/GenBank/DDBJ whole genome shotgun (WGS) entry which is preliminary data.</text>
</comment>
<dbReference type="VEuPathDB" id="FungiDB:EYZ11_006328"/>
<proteinExistence type="predicted"/>
<evidence type="ECO:0000259" key="4">
    <source>
        <dbReference type="Pfam" id="PF00005"/>
    </source>
</evidence>
<evidence type="ECO:0000256" key="3">
    <source>
        <dbReference type="ARBA" id="ARBA00022840"/>
    </source>
</evidence>
<dbReference type="GO" id="GO:0042626">
    <property type="term" value="F:ATPase-coupled transmembrane transporter activity"/>
    <property type="evidence" value="ECO:0007669"/>
    <property type="project" value="TreeGrafter"/>
</dbReference>
<dbReference type="Gene3D" id="3.40.50.300">
    <property type="entry name" value="P-loop containing nucleotide triphosphate hydrolases"/>
    <property type="match status" value="1"/>
</dbReference>
<dbReference type="RefSeq" id="XP_033423064.1">
    <property type="nucleotide sequence ID" value="XM_033575046.1"/>
</dbReference>
<dbReference type="InterPro" id="IPR027417">
    <property type="entry name" value="P-loop_NTPase"/>
</dbReference>
<dbReference type="PANTHER" id="PTHR24223:SF353">
    <property type="entry name" value="ABC TRANSPORTER ATP-BINDING PROTEIN_PERMEASE VMR1-RELATED"/>
    <property type="match status" value="1"/>
</dbReference>
<dbReference type="GeneID" id="54333178"/>
<reference evidence="5 6" key="1">
    <citation type="submission" date="2019-08" db="EMBL/GenBank/DDBJ databases">
        <title>The genome sequence of a newly discovered highly antifungal drug resistant Aspergillus species, Aspergillus tanneri NIH 1004.</title>
        <authorList>
            <person name="Mounaud S."/>
            <person name="Singh I."/>
            <person name="Joardar V."/>
            <person name="Pakala S."/>
            <person name="Pakala S."/>
            <person name="Venepally P."/>
            <person name="Chung J.K."/>
            <person name="Losada L."/>
            <person name="Nierman W.C."/>
        </authorList>
    </citation>
    <scope>NUCLEOTIDE SEQUENCE [LARGE SCALE GENOMIC DNA]</scope>
    <source>
        <strain evidence="5 6">NIH1004</strain>
    </source>
</reference>
<protein>
    <recommendedName>
        <fullName evidence="4">ABC transporter domain-containing protein</fullName>
    </recommendedName>
</protein>
<name>A0A5M9MFF6_9EURO</name>
<dbReference type="GO" id="GO:0000329">
    <property type="term" value="C:fungal-type vacuole membrane"/>
    <property type="evidence" value="ECO:0007669"/>
    <property type="project" value="TreeGrafter"/>
</dbReference>
<keyword evidence="3" id="KW-0067">ATP-binding</keyword>
<dbReference type="InterPro" id="IPR050173">
    <property type="entry name" value="ABC_transporter_C-like"/>
</dbReference>
<evidence type="ECO:0000313" key="6">
    <source>
        <dbReference type="Proteomes" id="UP000324241"/>
    </source>
</evidence>
<sequence>MPFDLFSSVYCAIPLYGRPWDLHYLGHLFHLLASPGTPLKLFASTLTLNGTNVATQDDKNIFLNLEYSVSESGSNLSQGQRQLMCLARALLKNPKVLMMDEATASIGYSSDSKTQEMLRELRDCTIITIAHRLQTIIDYDKVLVLDHGRVIEFDHPWTLINKTDGLFRSMCENSSNM</sequence>
<dbReference type="PANTHER" id="PTHR24223">
    <property type="entry name" value="ATP-BINDING CASSETTE SUB-FAMILY C"/>
    <property type="match status" value="1"/>
</dbReference>
<evidence type="ECO:0000256" key="2">
    <source>
        <dbReference type="ARBA" id="ARBA00022741"/>
    </source>
</evidence>
<evidence type="ECO:0000313" key="5">
    <source>
        <dbReference type="EMBL" id="KAA8643703.1"/>
    </source>
</evidence>
<feature type="domain" description="ABC transporter" evidence="4">
    <location>
        <begin position="68"/>
        <end position="104"/>
    </location>
</feature>
<gene>
    <name evidence="5" type="ORF">ATNIH1004_010477</name>
</gene>
<dbReference type="SUPFAM" id="SSF52540">
    <property type="entry name" value="P-loop containing nucleoside triphosphate hydrolases"/>
    <property type="match status" value="1"/>
</dbReference>
<dbReference type="Proteomes" id="UP000324241">
    <property type="component" value="Unassembled WGS sequence"/>
</dbReference>
<keyword evidence="1" id="KW-0677">Repeat</keyword>
<accession>A0A5M9MFF6</accession>
<dbReference type="EMBL" id="QUQM01000005">
    <property type="protein sequence ID" value="KAA8643703.1"/>
    <property type="molecule type" value="Genomic_DNA"/>
</dbReference>